<evidence type="ECO:0000256" key="4">
    <source>
        <dbReference type="ARBA" id="ARBA00022801"/>
    </source>
</evidence>
<comment type="similarity">
    <text evidence="2">Belongs to the glycosyl hydrolase 3 family.</text>
</comment>
<dbReference type="EC" id="3.2.1.21" evidence="3"/>
<dbReference type="InterPro" id="IPR001764">
    <property type="entry name" value="Glyco_hydro_3_N"/>
</dbReference>
<accession>A0AAW2YLN3</accession>
<proteinExistence type="inferred from homology"/>
<evidence type="ECO:0000313" key="6">
    <source>
        <dbReference type="Proteomes" id="UP001431209"/>
    </source>
</evidence>
<dbReference type="InterPro" id="IPR017853">
    <property type="entry name" value="GH"/>
</dbReference>
<dbReference type="InterPro" id="IPR050288">
    <property type="entry name" value="Cellulose_deg_GH3"/>
</dbReference>
<dbReference type="PANTHER" id="PTHR42715:SF3">
    <property type="entry name" value="BETA-GLUCOSIDASE B-RELATED"/>
    <property type="match status" value="1"/>
</dbReference>
<organism evidence="5 6">
    <name type="scientific">Acrasis kona</name>
    <dbReference type="NCBI Taxonomy" id="1008807"/>
    <lineage>
        <taxon>Eukaryota</taxon>
        <taxon>Discoba</taxon>
        <taxon>Heterolobosea</taxon>
        <taxon>Tetramitia</taxon>
        <taxon>Eutetramitia</taxon>
        <taxon>Acrasidae</taxon>
        <taxon>Acrasis</taxon>
    </lineage>
</organism>
<dbReference type="GO" id="GO:0008422">
    <property type="term" value="F:beta-glucosidase activity"/>
    <property type="evidence" value="ECO:0007669"/>
    <property type="project" value="UniProtKB-EC"/>
</dbReference>
<protein>
    <recommendedName>
        <fullName evidence="3">beta-glucosidase</fullName>
        <ecNumber evidence="3">3.2.1.21</ecNumber>
    </recommendedName>
</protein>
<name>A0AAW2YLN3_9EUKA</name>
<dbReference type="AlphaFoldDB" id="A0AAW2YLN3"/>
<dbReference type="InterPro" id="IPR036962">
    <property type="entry name" value="Glyco_hydro_3_N_sf"/>
</dbReference>
<comment type="caution">
    <text evidence="5">The sequence shown here is derived from an EMBL/GenBank/DDBJ whole genome shotgun (WGS) entry which is preliminary data.</text>
</comment>
<gene>
    <name evidence="5" type="ORF">AKO1_007805</name>
</gene>
<reference evidence="5 6" key="1">
    <citation type="submission" date="2024-03" db="EMBL/GenBank/DDBJ databases">
        <title>The Acrasis kona genome and developmental transcriptomes reveal deep origins of eukaryotic multicellular pathways.</title>
        <authorList>
            <person name="Sheikh S."/>
            <person name="Fu C.-J."/>
            <person name="Brown M.W."/>
            <person name="Baldauf S.L."/>
        </authorList>
    </citation>
    <scope>NUCLEOTIDE SEQUENCE [LARGE SCALE GENOMIC DNA]</scope>
    <source>
        <strain evidence="5 6">ATCC MYA-3509</strain>
    </source>
</reference>
<evidence type="ECO:0000313" key="5">
    <source>
        <dbReference type="EMBL" id="KAL0478391.1"/>
    </source>
</evidence>
<dbReference type="SUPFAM" id="SSF51445">
    <property type="entry name" value="(Trans)glycosidases"/>
    <property type="match status" value="1"/>
</dbReference>
<comment type="catalytic activity">
    <reaction evidence="1">
        <text>Hydrolysis of terminal, non-reducing beta-D-glucosyl residues with release of beta-D-glucose.</text>
        <dbReference type="EC" id="3.2.1.21"/>
    </reaction>
</comment>
<sequence>MKEALFDQYVKQIKSEQDIETFAQHLYEELYDEERLGLLDGDLSFTEFAKRVVVEGLSFRPCPSGRIDRIGLPGIKFSDGPRGCVLGHSTAFPVAMARAATFDLKLEEEVARAISSEIRAQDGNYVAAPCINLVRHPSWDVLKSHTEKIHIYWERWEQHSLAEHKRMSWYA</sequence>
<dbReference type="Gene3D" id="3.20.20.300">
    <property type="entry name" value="Glycoside hydrolase, family 3, N-terminal domain"/>
    <property type="match status" value="1"/>
</dbReference>
<keyword evidence="6" id="KW-1185">Reference proteome</keyword>
<dbReference type="PANTHER" id="PTHR42715">
    <property type="entry name" value="BETA-GLUCOSIDASE"/>
    <property type="match status" value="1"/>
</dbReference>
<keyword evidence="4" id="KW-0378">Hydrolase</keyword>
<dbReference type="PRINTS" id="PR00133">
    <property type="entry name" value="GLHYDRLASE3"/>
</dbReference>
<evidence type="ECO:0000256" key="2">
    <source>
        <dbReference type="ARBA" id="ARBA00005336"/>
    </source>
</evidence>
<dbReference type="EMBL" id="JAOPGA020000375">
    <property type="protein sequence ID" value="KAL0478391.1"/>
    <property type="molecule type" value="Genomic_DNA"/>
</dbReference>
<evidence type="ECO:0000256" key="1">
    <source>
        <dbReference type="ARBA" id="ARBA00000448"/>
    </source>
</evidence>
<dbReference type="GO" id="GO:0009251">
    <property type="term" value="P:glucan catabolic process"/>
    <property type="evidence" value="ECO:0007669"/>
    <property type="project" value="TreeGrafter"/>
</dbReference>
<dbReference type="Proteomes" id="UP001431209">
    <property type="component" value="Unassembled WGS sequence"/>
</dbReference>
<evidence type="ECO:0000256" key="3">
    <source>
        <dbReference type="ARBA" id="ARBA00012744"/>
    </source>
</evidence>